<dbReference type="KEGG" id="xak:KIMC2_07280"/>
<dbReference type="InterPro" id="IPR037673">
    <property type="entry name" value="MSC/AndL"/>
</dbReference>
<dbReference type="PANTHER" id="PTHR30266">
    <property type="entry name" value="MECHANOSENSITIVE CHANNEL MSCL"/>
    <property type="match status" value="1"/>
</dbReference>
<reference evidence="11 12" key="1">
    <citation type="journal article" date="2023" name="Microbiol. Spectr.">
        <title>Symbiosis of Carpenter Bees with Uncharacterized Lactic Acid Bacteria Showing NAD Auxotrophy.</title>
        <authorList>
            <person name="Kawasaki S."/>
            <person name="Ozawa K."/>
            <person name="Mori T."/>
            <person name="Yamamoto A."/>
            <person name="Ito M."/>
            <person name="Ohkuma M."/>
            <person name="Sakamoto M."/>
            <person name="Matsutani M."/>
        </authorList>
    </citation>
    <scope>NUCLEOTIDE SEQUENCE [LARGE SCALE GENOMIC DNA]</scope>
    <source>
        <strain evidence="11 12">KimC2</strain>
    </source>
</reference>
<evidence type="ECO:0000256" key="3">
    <source>
        <dbReference type="ARBA" id="ARBA00022475"/>
    </source>
</evidence>
<proteinExistence type="predicted"/>
<keyword evidence="8" id="KW-0407">Ion channel</keyword>
<dbReference type="NCBIfam" id="TIGR00220">
    <property type="entry name" value="mscL"/>
    <property type="match status" value="1"/>
</dbReference>
<keyword evidence="12" id="KW-1185">Reference proteome</keyword>
<dbReference type="InterPro" id="IPR001185">
    <property type="entry name" value="MS_channel"/>
</dbReference>
<evidence type="ECO:0000256" key="9">
    <source>
        <dbReference type="SAM" id="MobiDB-lite"/>
    </source>
</evidence>
<dbReference type="GO" id="GO:0016020">
    <property type="term" value="C:membrane"/>
    <property type="evidence" value="ECO:0007669"/>
    <property type="project" value="UniProtKB-SubCell"/>
</dbReference>
<dbReference type="Pfam" id="PF01741">
    <property type="entry name" value="MscL"/>
    <property type="match status" value="1"/>
</dbReference>
<keyword evidence="4 10" id="KW-0812">Transmembrane</keyword>
<evidence type="ECO:0000313" key="12">
    <source>
        <dbReference type="Proteomes" id="UP001321804"/>
    </source>
</evidence>
<evidence type="ECO:0000256" key="7">
    <source>
        <dbReference type="ARBA" id="ARBA00023136"/>
    </source>
</evidence>
<dbReference type="EMBL" id="AP026801">
    <property type="protein sequence ID" value="BDR56166.1"/>
    <property type="molecule type" value="Genomic_DNA"/>
</dbReference>
<dbReference type="AlphaFoldDB" id="A0AAU9CUU9"/>
<dbReference type="PRINTS" id="PR01264">
    <property type="entry name" value="MECHCHANNEL"/>
</dbReference>
<keyword evidence="2" id="KW-0813">Transport</keyword>
<evidence type="ECO:0000313" key="11">
    <source>
        <dbReference type="EMBL" id="BDR56166.1"/>
    </source>
</evidence>
<keyword evidence="6" id="KW-0406">Ion transport</keyword>
<dbReference type="RefSeq" id="WP_317698036.1">
    <property type="nucleotide sequence ID" value="NZ_AP026801.1"/>
</dbReference>
<name>A0AAU9CUU9_9LACO</name>
<feature type="transmembrane region" description="Helical" evidence="10">
    <location>
        <begin position="85"/>
        <end position="103"/>
    </location>
</feature>
<organism evidence="11 12">
    <name type="scientific">Xylocopilactobacillus apis</name>
    <dbReference type="NCBI Taxonomy" id="2932183"/>
    <lineage>
        <taxon>Bacteria</taxon>
        <taxon>Bacillati</taxon>
        <taxon>Bacillota</taxon>
        <taxon>Bacilli</taxon>
        <taxon>Lactobacillales</taxon>
        <taxon>Lactobacillaceae</taxon>
        <taxon>Xylocopilactobacillus</taxon>
    </lineage>
</organism>
<dbReference type="Proteomes" id="UP001321804">
    <property type="component" value="Chromosome"/>
</dbReference>
<dbReference type="Gene3D" id="1.10.1200.120">
    <property type="entry name" value="Large-conductance mechanosensitive channel, MscL, domain 1"/>
    <property type="match status" value="1"/>
</dbReference>
<feature type="region of interest" description="Disordered" evidence="9">
    <location>
        <begin position="137"/>
        <end position="165"/>
    </location>
</feature>
<evidence type="ECO:0000256" key="10">
    <source>
        <dbReference type="SAM" id="Phobius"/>
    </source>
</evidence>
<evidence type="ECO:0000256" key="1">
    <source>
        <dbReference type="ARBA" id="ARBA00004141"/>
    </source>
</evidence>
<sequence length="165" mass="19240">MSSNDKNSIASGFRRFLLRDNVIGMAIGLVVGSAFSNIIRSFVSNLINPFVSIILNRVNFAQKVLQVGEGPNAIYVRWGQFISDLLNFLILAFIVYMIIWWLNKTIAKNPEDRFGYNAELDELKEIRKIMAYQTLQQDKERKQQKEYNYRNGSANEPRNNEHYRR</sequence>
<gene>
    <name evidence="11" type="ORF">KIMC2_07280</name>
</gene>
<accession>A0AAU9CUU9</accession>
<evidence type="ECO:0000256" key="6">
    <source>
        <dbReference type="ARBA" id="ARBA00023065"/>
    </source>
</evidence>
<protein>
    <recommendedName>
        <fullName evidence="13">Large-conductance mechanosensitive channel</fullName>
    </recommendedName>
</protein>
<comment type="subcellular location">
    <subcellularLocation>
        <location evidence="1">Membrane</location>
        <topology evidence="1">Multi-pass membrane protein</topology>
    </subcellularLocation>
</comment>
<evidence type="ECO:0000256" key="4">
    <source>
        <dbReference type="ARBA" id="ARBA00022692"/>
    </source>
</evidence>
<keyword evidence="3" id="KW-1003">Cell membrane</keyword>
<dbReference type="GO" id="GO:0008381">
    <property type="term" value="F:mechanosensitive monoatomic ion channel activity"/>
    <property type="evidence" value="ECO:0007669"/>
    <property type="project" value="InterPro"/>
</dbReference>
<keyword evidence="7 10" id="KW-0472">Membrane</keyword>
<dbReference type="InterPro" id="IPR036019">
    <property type="entry name" value="MscL_channel"/>
</dbReference>
<evidence type="ECO:0008006" key="13">
    <source>
        <dbReference type="Google" id="ProtNLM"/>
    </source>
</evidence>
<keyword evidence="5 10" id="KW-1133">Transmembrane helix</keyword>
<evidence type="ECO:0000256" key="8">
    <source>
        <dbReference type="ARBA" id="ARBA00023303"/>
    </source>
</evidence>
<evidence type="ECO:0000256" key="5">
    <source>
        <dbReference type="ARBA" id="ARBA00022989"/>
    </source>
</evidence>
<evidence type="ECO:0000256" key="2">
    <source>
        <dbReference type="ARBA" id="ARBA00022448"/>
    </source>
</evidence>
<feature type="transmembrane region" description="Helical" evidence="10">
    <location>
        <begin position="21"/>
        <end position="39"/>
    </location>
</feature>
<dbReference type="PANTHER" id="PTHR30266:SF2">
    <property type="entry name" value="LARGE-CONDUCTANCE MECHANOSENSITIVE CHANNEL"/>
    <property type="match status" value="1"/>
</dbReference>
<dbReference type="SUPFAM" id="SSF81330">
    <property type="entry name" value="Gated mechanosensitive channel"/>
    <property type="match status" value="1"/>
</dbReference>
<feature type="compositionally biased region" description="Basic and acidic residues" evidence="9">
    <location>
        <begin position="137"/>
        <end position="148"/>
    </location>
</feature>